<evidence type="ECO:0000256" key="1">
    <source>
        <dbReference type="SAM" id="MobiDB-lite"/>
    </source>
</evidence>
<comment type="caution">
    <text evidence="2">The sequence shown here is derived from an EMBL/GenBank/DDBJ whole genome shotgun (WGS) entry which is preliminary data.</text>
</comment>
<keyword evidence="3" id="KW-1185">Reference proteome</keyword>
<feature type="region of interest" description="Disordered" evidence="1">
    <location>
        <begin position="60"/>
        <end position="91"/>
    </location>
</feature>
<sequence length="174" mass="17866">MAEDNTLTKALVDVRARRAALQSDYDRIAAELTKLRAAEAALTSIVEGIPLEASGLHASEGPRAAASDRSVPASGGRRGARGPRANSAKGRLKALLGSAGPQGLSHAQIAERLPDVAPNTLNTYLSMLVTGGEAIRNGDFFTAAAAPDGGEDGKDGVEADPDADEEVRHDAAAE</sequence>
<accession>A0ABU7TH14</accession>
<dbReference type="Proteomes" id="UP001355206">
    <property type="component" value="Unassembled WGS sequence"/>
</dbReference>
<gene>
    <name evidence="2" type="ORF">MOTC310_00650</name>
</gene>
<dbReference type="EMBL" id="MLCA01000001">
    <property type="protein sequence ID" value="MEE7489070.1"/>
    <property type="molecule type" value="Genomic_DNA"/>
</dbReference>
<name>A0ABU7TH14_9HYPH</name>
<organism evidence="2 3">
    <name type="scientific">Methylobacterium oryzae</name>
    <dbReference type="NCBI Taxonomy" id="334852"/>
    <lineage>
        <taxon>Bacteria</taxon>
        <taxon>Pseudomonadati</taxon>
        <taxon>Pseudomonadota</taxon>
        <taxon>Alphaproteobacteria</taxon>
        <taxon>Hyphomicrobiales</taxon>
        <taxon>Methylobacteriaceae</taxon>
        <taxon>Methylobacterium</taxon>
    </lineage>
</organism>
<protein>
    <submittedName>
        <fullName evidence="2">Uncharacterized protein</fullName>
    </submittedName>
</protein>
<evidence type="ECO:0000313" key="3">
    <source>
        <dbReference type="Proteomes" id="UP001355206"/>
    </source>
</evidence>
<evidence type="ECO:0000313" key="2">
    <source>
        <dbReference type="EMBL" id="MEE7489070.1"/>
    </source>
</evidence>
<dbReference type="RefSeq" id="WP_331300454.1">
    <property type="nucleotide sequence ID" value="NZ_MLCA01000001.1"/>
</dbReference>
<proteinExistence type="predicted"/>
<feature type="region of interest" description="Disordered" evidence="1">
    <location>
        <begin position="143"/>
        <end position="174"/>
    </location>
</feature>
<reference evidence="2 3" key="1">
    <citation type="journal article" date="2012" name="Genet. Mol. Biol.">
        <title>Analysis of 16S rRNA and mxaF genes revealing insights into Methylobacterium niche-specific plant association.</title>
        <authorList>
            <person name="Dourado M.N."/>
            <person name="Andreote F.D."/>
            <person name="Dini-Andreote F."/>
            <person name="Conti R."/>
            <person name="Araujo J.M."/>
            <person name="Araujo W.L."/>
        </authorList>
    </citation>
    <scope>NUCLEOTIDE SEQUENCE [LARGE SCALE GENOMIC DNA]</scope>
    <source>
        <strain evidence="2 3">TC3-10</strain>
    </source>
</reference>